<dbReference type="EMBL" id="JAWRVE010000010">
    <property type="protein sequence ID" value="KAL1879156.1"/>
    <property type="molecule type" value="Genomic_DNA"/>
</dbReference>
<gene>
    <name evidence="1" type="ORF">Daus18300_001735</name>
</gene>
<accession>A0ABR3XT50</accession>
<protein>
    <submittedName>
        <fullName evidence="1">Uncharacterized protein</fullName>
    </submittedName>
</protein>
<keyword evidence="2" id="KW-1185">Reference proteome</keyword>
<reference evidence="1 2" key="1">
    <citation type="journal article" date="2024" name="IMA Fungus">
        <title>IMA Genome - F19 : A genome assembly and annotation guide to empower mycologists, including annotated draft genome sequences of Ceratocystis pirilliformis, Diaporthe australafricana, Fusarium ophioides, Paecilomyces lecythidis, and Sporothrix stenoceras.</title>
        <authorList>
            <person name="Aylward J."/>
            <person name="Wilson A.M."/>
            <person name="Visagie C.M."/>
            <person name="Spraker J."/>
            <person name="Barnes I."/>
            <person name="Buitendag C."/>
            <person name="Ceriani C."/>
            <person name="Del Mar Angel L."/>
            <person name="du Plessis D."/>
            <person name="Fuchs T."/>
            <person name="Gasser K."/>
            <person name="Kramer D."/>
            <person name="Li W."/>
            <person name="Munsamy K."/>
            <person name="Piso A."/>
            <person name="Price J.L."/>
            <person name="Sonnekus B."/>
            <person name="Thomas C."/>
            <person name="van der Nest A."/>
            <person name="van Dijk A."/>
            <person name="van Heerden A."/>
            <person name="van Vuuren N."/>
            <person name="Yilmaz N."/>
            <person name="Duong T.A."/>
            <person name="van der Merwe N.A."/>
            <person name="Wingfield M.J."/>
            <person name="Wingfield B.D."/>
        </authorList>
    </citation>
    <scope>NUCLEOTIDE SEQUENCE [LARGE SCALE GENOMIC DNA]</scope>
    <source>
        <strain evidence="1 2">CMW 18300</strain>
    </source>
</reference>
<name>A0ABR3XT50_9PEZI</name>
<organism evidence="1 2">
    <name type="scientific">Diaporthe australafricana</name>
    <dbReference type="NCBI Taxonomy" id="127596"/>
    <lineage>
        <taxon>Eukaryota</taxon>
        <taxon>Fungi</taxon>
        <taxon>Dikarya</taxon>
        <taxon>Ascomycota</taxon>
        <taxon>Pezizomycotina</taxon>
        <taxon>Sordariomycetes</taxon>
        <taxon>Sordariomycetidae</taxon>
        <taxon>Diaporthales</taxon>
        <taxon>Diaporthaceae</taxon>
        <taxon>Diaporthe</taxon>
    </lineage>
</organism>
<proteinExistence type="predicted"/>
<evidence type="ECO:0000313" key="1">
    <source>
        <dbReference type="EMBL" id="KAL1879156.1"/>
    </source>
</evidence>
<sequence>MAALNDLATELQIAIWQFVLPYRGIHWVEIEGIAHDAPYVRDSIRFTRHSYPDGELPEGRSADIRSLKKCAEQEARYMASREPDGHRFLRCPGLFFQKLLPVVPSVWGAAGPGDDHGDGEITEQLAEEIAYTRRCRQLSTYTQVTALLETCRLSRDIALEYIEKYSPYLWNIYRSKGLLHRPRPLHVWEAQYRNENNNGPDYGPYHTSLVPMIRSPLDLVVLRLHDSHGRATPMLRQASFQFLPETSAENPNVFPWLDRIGIEWHPRWADERDHFRAANVEAVTNLMDWRSYDSSMLYWLVDGVPRPNWKRDYPSFVPAAFKVWMRRFYWKIHKFQVNMDKETKAAFLADCDLDLEFEANGRRYFLVMVVIPWKRYGNVGVEVEPGIDGPFVGGEAIWPEKLRSPARFAYDILDDLDLWSLHTLPLMSFILSWEPI</sequence>
<dbReference type="Proteomes" id="UP001583177">
    <property type="component" value="Unassembled WGS sequence"/>
</dbReference>
<comment type="caution">
    <text evidence="1">The sequence shown here is derived from an EMBL/GenBank/DDBJ whole genome shotgun (WGS) entry which is preliminary data.</text>
</comment>
<evidence type="ECO:0000313" key="2">
    <source>
        <dbReference type="Proteomes" id="UP001583177"/>
    </source>
</evidence>